<dbReference type="GO" id="GO:0072666">
    <property type="term" value="P:establishment of protein localization to vacuole"/>
    <property type="evidence" value="ECO:0007669"/>
    <property type="project" value="UniProtKB-ARBA"/>
</dbReference>
<dbReference type="GO" id="GO:0000813">
    <property type="term" value="C:ESCRT I complex"/>
    <property type="evidence" value="ECO:0007669"/>
    <property type="project" value="TreeGrafter"/>
</dbReference>
<reference evidence="10" key="1">
    <citation type="submission" date="2022-06" db="EMBL/GenBank/DDBJ databases">
        <authorList>
            <consortium name="SYNGENTA / RWTH Aachen University"/>
        </authorList>
    </citation>
    <scope>NUCLEOTIDE SEQUENCE</scope>
</reference>
<dbReference type="InterPro" id="IPR017916">
    <property type="entry name" value="SB_dom"/>
</dbReference>
<evidence type="ECO:0000256" key="6">
    <source>
        <dbReference type="ARBA" id="ARBA00023054"/>
    </source>
</evidence>
<accession>A0AAV0BGT2</accession>
<gene>
    <name evidence="10" type="ORF">PPACK8108_LOCUS20591</name>
</gene>
<feature type="compositionally biased region" description="Polar residues" evidence="8">
    <location>
        <begin position="225"/>
        <end position="239"/>
    </location>
</feature>
<organism evidence="10 11">
    <name type="scientific">Phakopsora pachyrhizi</name>
    <name type="common">Asian soybean rust disease fungus</name>
    <dbReference type="NCBI Taxonomy" id="170000"/>
    <lineage>
        <taxon>Eukaryota</taxon>
        <taxon>Fungi</taxon>
        <taxon>Dikarya</taxon>
        <taxon>Basidiomycota</taxon>
        <taxon>Pucciniomycotina</taxon>
        <taxon>Pucciniomycetes</taxon>
        <taxon>Pucciniales</taxon>
        <taxon>Phakopsoraceae</taxon>
        <taxon>Phakopsora</taxon>
    </lineage>
</organism>
<dbReference type="SUPFAM" id="SSF54495">
    <property type="entry name" value="UBC-like"/>
    <property type="match status" value="1"/>
</dbReference>
<dbReference type="PROSITE" id="PS51322">
    <property type="entry name" value="UEV"/>
    <property type="match status" value="1"/>
</dbReference>
<dbReference type="Pfam" id="PF09454">
    <property type="entry name" value="Vps23_core"/>
    <property type="match status" value="1"/>
</dbReference>
<dbReference type="Proteomes" id="UP001153365">
    <property type="component" value="Unassembled WGS sequence"/>
</dbReference>
<dbReference type="GO" id="GO:0043130">
    <property type="term" value="F:ubiquitin binding"/>
    <property type="evidence" value="ECO:0007669"/>
    <property type="project" value="TreeGrafter"/>
</dbReference>
<feature type="coiled-coil region" evidence="7">
    <location>
        <begin position="345"/>
        <end position="379"/>
    </location>
</feature>
<dbReference type="Gene3D" id="3.10.110.10">
    <property type="entry name" value="Ubiquitin Conjugating Enzyme"/>
    <property type="match status" value="1"/>
</dbReference>
<keyword evidence="4" id="KW-0967">Endosome</keyword>
<dbReference type="Gene3D" id="6.10.140.820">
    <property type="match status" value="1"/>
</dbReference>
<keyword evidence="11" id="KW-1185">Reference proteome</keyword>
<evidence type="ECO:0000256" key="1">
    <source>
        <dbReference type="ARBA" id="ARBA00004177"/>
    </source>
</evidence>
<evidence type="ECO:0000256" key="4">
    <source>
        <dbReference type="ARBA" id="ARBA00022753"/>
    </source>
</evidence>
<dbReference type="AlphaFoldDB" id="A0AAV0BGT2"/>
<comment type="caution">
    <text evidence="10">The sequence shown here is derived from an EMBL/GenBank/DDBJ whole genome shotgun (WGS) entry which is preliminary data.</text>
</comment>
<comment type="subcellular location">
    <subcellularLocation>
        <location evidence="1">Endosome</location>
    </subcellularLocation>
</comment>
<evidence type="ECO:0000256" key="7">
    <source>
        <dbReference type="SAM" id="Coils"/>
    </source>
</evidence>
<dbReference type="SUPFAM" id="SSF140111">
    <property type="entry name" value="Endosomal sorting complex assembly domain"/>
    <property type="match status" value="1"/>
</dbReference>
<dbReference type="PANTHER" id="PTHR23306">
    <property type="entry name" value="TUMOR SUSCEPTIBILITY GENE 101 PROTEIN-RELATED"/>
    <property type="match status" value="1"/>
</dbReference>
<comment type="similarity">
    <text evidence="2">Belongs to the ubiquitin-conjugating enzyme family. UEV subfamily.</text>
</comment>
<protein>
    <submittedName>
        <fullName evidence="10">UEV domain-domain-containing protein</fullName>
    </submittedName>
</protein>
<dbReference type="PANTHER" id="PTHR23306:SF3">
    <property type="entry name" value="TUMOR SUPPRESSOR PROTEIN 101"/>
    <property type="match status" value="1"/>
</dbReference>
<dbReference type="GO" id="GO:0043162">
    <property type="term" value="P:ubiquitin-dependent protein catabolic process via the multivesicular body sorting pathway"/>
    <property type="evidence" value="ECO:0007669"/>
    <property type="project" value="UniProtKB-ARBA"/>
</dbReference>
<evidence type="ECO:0000313" key="11">
    <source>
        <dbReference type="Proteomes" id="UP001153365"/>
    </source>
</evidence>
<dbReference type="InterPro" id="IPR016135">
    <property type="entry name" value="UBQ-conjugating_enzyme/RWD"/>
</dbReference>
<sequence length="509" mass="56858">MPNDSVRSWLRSVLSPYPQKNQAFLQIDQTLVSYPGLSPKTDSFTFDDGRTTLLICLSGTIPVEYRGSSYNIPIEIWIPHEFPIEQPVLFVTPTKDMIIRRGSHVEPGGRCIGGYLDSWREKSQACSLNHLLEYLQDVFSREPPLYAKPKLPPPVPLYSPQLTSSGPSTSRVQLSATSQSAPPPRPPLPDLESRSGPSTTQDSHPLRPQPPARPPPPPPPPPIYSKSNSTTTQPPSNLTTIQSTANQAALFAAPNHGLINQASSNPGMISRSLSSGAYILNPNSAVAIQSQTELGLVQQREHQQIIDQHRSNQNLLDELDDGPDQSVPNTMTIVPPPRPPNPTLIALREAVYRKIKEEIEALNQRLRFEKDQLIVLQHDLLKGEPAIMDEMARLQAVRDVCKGVGDRYDDLVEKLNERISDLKENRKVVPVEELVCSTTVLYNQLWELITDDLAIDDTIYQLARALNNSDPQQSADQAIDLDRFLKRIRALGREQFLKRCMINKILKSL</sequence>
<evidence type="ECO:0000256" key="5">
    <source>
        <dbReference type="ARBA" id="ARBA00022927"/>
    </source>
</evidence>
<feature type="domain" description="UEV" evidence="9">
    <location>
        <begin position="4"/>
        <end position="149"/>
    </location>
</feature>
<keyword evidence="5" id="KW-0653">Protein transport</keyword>
<name>A0AAV0BGT2_PHAPC</name>
<proteinExistence type="inferred from homology"/>
<evidence type="ECO:0000256" key="3">
    <source>
        <dbReference type="ARBA" id="ARBA00022448"/>
    </source>
</evidence>
<evidence type="ECO:0000256" key="8">
    <source>
        <dbReference type="SAM" id="MobiDB-lite"/>
    </source>
</evidence>
<dbReference type="InterPro" id="IPR052070">
    <property type="entry name" value="ESCRT-I_UEV_domain"/>
</dbReference>
<dbReference type="CDD" id="cd11685">
    <property type="entry name" value="UEV_TSG101-like"/>
    <property type="match status" value="1"/>
</dbReference>
<evidence type="ECO:0000259" key="9">
    <source>
        <dbReference type="PROSITE" id="PS51322"/>
    </source>
</evidence>
<dbReference type="InterPro" id="IPR008883">
    <property type="entry name" value="UEV_N"/>
</dbReference>
<dbReference type="GO" id="GO:0006886">
    <property type="term" value="P:intracellular protein transport"/>
    <property type="evidence" value="ECO:0007669"/>
    <property type="project" value="UniProtKB-ARBA"/>
</dbReference>
<feature type="compositionally biased region" description="Polar residues" evidence="8">
    <location>
        <begin position="163"/>
        <end position="180"/>
    </location>
</feature>
<dbReference type="EMBL" id="CALTRL010005764">
    <property type="protein sequence ID" value="CAH7685996.1"/>
    <property type="molecule type" value="Genomic_DNA"/>
</dbReference>
<dbReference type="Pfam" id="PF05743">
    <property type="entry name" value="UEV"/>
    <property type="match status" value="1"/>
</dbReference>
<evidence type="ECO:0000313" key="10">
    <source>
        <dbReference type="EMBL" id="CAH7685996.1"/>
    </source>
</evidence>
<feature type="region of interest" description="Disordered" evidence="8">
    <location>
        <begin position="149"/>
        <end position="239"/>
    </location>
</feature>
<keyword evidence="3" id="KW-0813">Transport</keyword>
<keyword evidence="6 7" id="KW-0175">Coiled coil</keyword>
<dbReference type="InterPro" id="IPR037202">
    <property type="entry name" value="ESCRT_assembly_dom"/>
</dbReference>
<evidence type="ECO:0000256" key="2">
    <source>
        <dbReference type="ARBA" id="ARBA00009594"/>
    </source>
</evidence>
<feature type="compositionally biased region" description="Pro residues" evidence="8">
    <location>
        <begin position="207"/>
        <end position="223"/>
    </location>
</feature>